<gene>
    <name evidence="1" type="ORF">TDIB3V08_LOCUS5321</name>
</gene>
<dbReference type="AlphaFoldDB" id="A0A7R8VI49"/>
<dbReference type="EMBL" id="OA566532">
    <property type="protein sequence ID" value="CAD7199048.1"/>
    <property type="molecule type" value="Genomic_DNA"/>
</dbReference>
<organism evidence="1">
    <name type="scientific">Timema douglasi</name>
    <name type="common">Walking stick</name>
    <dbReference type="NCBI Taxonomy" id="61478"/>
    <lineage>
        <taxon>Eukaryota</taxon>
        <taxon>Metazoa</taxon>
        <taxon>Ecdysozoa</taxon>
        <taxon>Arthropoda</taxon>
        <taxon>Hexapoda</taxon>
        <taxon>Insecta</taxon>
        <taxon>Pterygota</taxon>
        <taxon>Neoptera</taxon>
        <taxon>Polyneoptera</taxon>
        <taxon>Phasmatodea</taxon>
        <taxon>Timematodea</taxon>
        <taxon>Timematoidea</taxon>
        <taxon>Timematidae</taxon>
        <taxon>Timema</taxon>
    </lineage>
</organism>
<sequence>MHPNAAGDDLQPSRRLRNTGHWRCSFQSVTRGGGTAVILGCLNGRVSQYSSDGCLVRAGCLATRNPVYDALLYPLLYVLLLYFYLASSPKDKQAPHPLFDHKLYRKVCFDPPYSSVFDVVLHISNTVPERSVVFFFLDLPGQTLLCLRVDLILTIVTHGLCLVGSAMLQRCHHQLSRCSNLATDHALRSEGSQYYLLCWLSTFKCDPCTKKAKASFGDDTLTKSTSAPILPEWPQKPPQVKKSFEELLKAPSADREAVTIKLLNSLISMVYDLSTQIKDLSSDNSVLKSQI</sequence>
<accession>A0A7R8VI49</accession>
<evidence type="ECO:0000313" key="1">
    <source>
        <dbReference type="EMBL" id="CAD7199048.1"/>
    </source>
</evidence>
<protein>
    <submittedName>
        <fullName evidence="1">Uncharacterized protein</fullName>
    </submittedName>
</protein>
<name>A0A7R8VI49_TIMDO</name>
<proteinExistence type="predicted"/>
<reference evidence="1" key="1">
    <citation type="submission" date="2020-11" db="EMBL/GenBank/DDBJ databases">
        <authorList>
            <person name="Tran Van P."/>
        </authorList>
    </citation>
    <scope>NUCLEOTIDE SEQUENCE</scope>
</reference>